<proteinExistence type="predicted"/>
<gene>
    <name evidence="3" type="ORF">AMURIS_02276</name>
</gene>
<evidence type="ECO:0000256" key="2">
    <source>
        <dbReference type="SAM" id="Phobius"/>
    </source>
</evidence>
<feature type="transmembrane region" description="Helical" evidence="2">
    <location>
        <begin position="186"/>
        <end position="213"/>
    </location>
</feature>
<evidence type="ECO:0000313" key="4">
    <source>
        <dbReference type="Proteomes" id="UP000236311"/>
    </source>
</evidence>
<feature type="transmembrane region" description="Helical" evidence="2">
    <location>
        <begin position="151"/>
        <end position="180"/>
    </location>
</feature>
<dbReference type="EMBL" id="OFSM01000010">
    <property type="protein sequence ID" value="SOY29555.1"/>
    <property type="molecule type" value="Genomic_DNA"/>
</dbReference>
<keyword evidence="4" id="KW-1185">Reference proteome</keyword>
<protein>
    <recommendedName>
        <fullName evidence="5">DUF1700 domain-containing protein</fullName>
    </recommendedName>
</protein>
<dbReference type="OrthoDB" id="95800at2"/>
<accession>A0A2K4ZGG9</accession>
<keyword evidence="2" id="KW-0812">Transmembrane</keyword>
<keyword evidence="2" id="KW-0472">Membrane</keyword>
<feature type="transmembrane region" description="Helical" evidence="2">
    <location>
        <begin position="220"/>
        <end position="241"/>
    </location>
</feature>
<evidence type="ECO:0000256" key="1">
    <source>
        <dbReference type="SAM" id="MobiDB-lite"/>
    </source>
</evidence>
<dbReference type="Pfam" id="PF22564">
    <property type="entry name" value="HAAS"/>
    <property type="match status" value="1"/>
</dbReference>
<feature type="region of interest" description="Disordered" evidence="1">
    <location>
        <begin position="86"/>
        <end position="113"/>
    </location>
</feature>
<sequence length="277" mass="29789">MNRADFMSQLESLLQSITSTEREAAIQYYNDYFDDAGSENEQAVIEALGNPARVAENIKRDLFESVCAERAARKVKASDRVIMEYDSRGQEAEERPQREDEPRFGAQRADREQNMGQQIAADSPAHVQGQGFSGHSGTAPEKPSKGGETPVWLIALVATILIFAAPALFGAVMAVAGTLLGAVVTWFALIFGFGVTAFVLLLLLVILVITGVICFFANPWVGAALIGGGLLCGSIGILFLMLTVAMAGIATPALLKGIASMCRFLARCLQKGKRRFV</sequence>
<name>A0A2K4ZGG9_9FIRM</name>
<reference evidence="3 4" key="1">
    <citation type="submission" date="2018-01" db="EMBL/GenBank/DDBJ databases">
        <authorList>
            <person name="Gaut B.S."/>
            <person name="Morton B.R."/>
            <person name="Clegg M.T."/>
            <person name="Duvall M.R."/>
        </authorList>
    </citation>
    <scope>NUCLEOTIDE SEQUENCE [LARGE SCALE GENOMIC DNA]</scope>
    <source>
        <strain evidence="3">GP69</strain>
    </source>
</reference>
<keyword evidence="2" id="KW-1133">Transmembrane helix</keyword>
<evidence type="ECO:0000313" key="3">
    <source>
        <dbReference type="EMBL" id="SOY29555.1"/>
    </source>
</evidence>
<dbReference type="RefSeq" id="WP_103239648.1">
    <property type="nucleotide sequence ID" value="NZ_CANRXC010000034.1"/>
</dbReference>
<feature type="transmembrane region" description="Helical" evidence="2">
    <location>
        <begin position="247"/>
        <end position="266"/>
    </location>
</feature>
<evidence type="ECO:0008006" key="5">
    <source>
        <dbReference type="Google" id="ProtNLM"/>
    </source>
</evidence>
<dbReference type="AlphaFoldDB" id="A0A2K4ZGG9"/>
<dbReference type="Proteomes" id="UP000236311">
    <property type="component" value="Unassembled WGS sequence"/>
</dbReference>
<feature type="region of interest" description="Disordered" evidence="1">
    <location>
        <begin position="126"/>
        <end position="145"/>
    </location>
</feature>
<organism evidence="3 4">
    <name type="scientific">Acetatifactor muris</name>
    <dbReference type="NCBI Taxonomy" id="879566"/>
    <lineage>
        <taxon>Bacteria</taxon>
        <taxon>Bacillati</taxon>
        <taxon>Bacillota</taxon>
        <taxon>Clostridia</taxon>
        <taxon>Lachnospirales</taxon>
        <taxon>Lachnospiraceae</taxon>
        <taxon>Acetatifactor</taxon>
    </lineage>
</organism>